<keyword evidence="3" id="KW-1185">Reference proteome</keyword>
<feature type="compositionally biased region" description="Acidic residues" evidence="1">
    <location>
        <begin position="1"/>
        <end position="10"/>
    </location>
</feature>
<feature type="compositionally biased region" description="Basic and acidic residues" evidence="1">
    <location>
        <begin position="18"/>
        <end position="36"/>
    </location>
</feature>
<feature type="region of interest" description="Disordered" evidence="1">
    <location>
        <begin position="1"/>
        <end position="94"/>
    </location>
</feature>
<dbReference type="Proteomes" id="UP000639419">
    <property type="component" value="Unassembled WGS sequence"/>
</dbReference>
<sequence>LMEDDDDDVLELTQMLQDEGRDAPDEPEPDPWRDEPAFGGMADPEPAYHAPDPEPSPPPRPAAKRPAPAFDDFDDDEPPPPPRPRIRPSDLDDGLISRRVAEESSHHFTHLARQLGDDLSIGPMPVGVRTVEEVVRELLKPLLKEWLDENLPTIVERLVQQEIDRMIRRSQKF</sequence>
<evidence type="ECO:0000313" key="2">
    <source>
        <dbReference type="EMBL" id="NUB18080.1"/>
    </source>
</evidence>
<organism evidence="2 3">
    <name type="scientific">Azospirillum formosense</name>
    <dbReference type="NCBI Taxonomy" id="861533"/>
    <lineage>
        <taxon>Bacteria</taxon>
        <taxon>Pseudomonadati</taxon>
        <taxon>Pseudomonadota</taxon>
        <taxon>Alphaproteobacteria</taxon>
        <taxon>Rhodospirillales</taxon>
        <taxon>Azospirillaceae</taxon>
        <taxon>Azospirillum</taxon>
    </lineage>
</organism>
<evidence type="ECO:0000256" key="1">
    <source>
        <dbReference type="SAM" id="MobiDB-lite"/>
    </source>
</evidence>
<dbReference type="RefSeq" id="WP_174437432.1">
    <property type="nucleotide sequence ID" value="NZ_WHOR01000009.1"/>
</dbReference>
<gene>
    <name evidence="2" type="ORF">GBZ26_02410</name>
</gene>
<accession>A0ABX2KV39</accession>
<feature type="non-terminal residue" evidence="2">
    <location>
        <position position="1"/>
    </location>
</feature>
<name>A0ABX2KV39_9PROT</name>
<dbReference type="InterPro" id="IPR019632">
    <property type="entry name" value="DUF2497"/>
</dbReference>
<evidence type="ECO:0000313" key="3">
    <source>
        <dbReference type="Proteomes" id="UP000639419"/>
    </source>
</evidence>
<dbReference type="EMBL" id="WHOR01000009">
    <property type="protein sequence ID" value="NUB18080.1"/>
    <property type="molecule type" value="Genomic_DNA"/>
</dbReference>
<protein>
    <submittedName>
        <fullName evidence="2">DUF2497 domain-containing protein</fullName>
    </submittedName>
</protein>
<comment type="caution">
    <text evidence="2">The sequence shown here is derived from an EMBL/GenBank/DDBJ whole genome shotgun (WGS) entry which is preliminary data.</text>
</comment>
<proteinExistence type="predicted"/>
<dbReference type="Pfam" id="PF10691">
    <property type="entry name" value="DUF2497"/>
    <property type="match status" value="1"/>
</dbReference>
<reference evidence="2 3" key="1">
    <citation type="submission" date="2019-10" db="EMBL/GenBank/DDBJ databases">
        <title>Genome sequence of Azospirillum formosense CC-Nfb-7.</title>
        <authorList>
            <person name="Ambrosini A."/>
            <person name="Sant'Anna F.H."/>
            <person name="Cassan F.D."/>
            <person name="Souza E.M."/>
            <person name="Passaglia L.M.P."/>
        </authorList>
    </citation>
    <scope>NUCLEOTIDE SEQUENCE [LARGE SCALE GENOMIC DNA]</scope>
    <source>
        <strain evidence="2 3">CC-NFb-7</strain>
    </source>
</reference>